<feature type="domain" description="HD-GYP" evidence="1">
    <location>
        <begin position="133"/>
        <end position="330"/>
    </location>
</feature>
<dbReference type="AlphaFoldDB" id="A0A9D2KBT7"/>
<reference evidence="2" key="2">
    <citation type="submission" date="2021-04" db="EMBL/GenBank/DDBJ databases">
        <authorList>
            <person name="Gilroy R."/>
        </authorList>
    </citation>
    <scope>NUCLEOTIDE SEQUENCE</scope>
    <source>
        <strain evidence="2">ChiW4-1371</strain>
    </source>
</reference>
<dbReference type="Pfam" id="PF11871">
    <property type="entry name" value="DUF3391"/>
    <property type="match status" value="1"/>
</dbReference>
<comment type="caution">
    <text evidence="2">The sequence shown here is derived from an EMBL/GenBank/DDBJ whole genome shotgun (WGS) entry which is preliminary data.</text>
</comment>
<protein>
    <submittedName>
        <fullName evidence="2">HD domain-containing protein</fullName>
    </submittedName>
</protein>
<accession>A0A9D2KBT7</accession>
<dbReference type="EMBL" id="DXAQ01000090">
    <property type="protein sequence ID" value="HIZ89451.1"/>
    <property type="molecule type" value="Genomic_DNA"/>
</dbReference>
<gene>
    <name evidence="2" type="ORF">H9804_05865</name>
</gene>
<dbReference type="PROSITE" id="PS51832">
    <property type="entry name" value="HD_GYP"/>
    <property type="match status" value="1"/>
</dbReference>
<proteinExistence type="predicted"/>
<dbReference type="SUPFAM" id="SSF109604">
    <property type="entry name" value="HD-domain/PDEase-like"/>
    <property type="match status" value="1"/>
</dbReference>
<dbReference type="InterPro" id="IPR037522">
    <property type="entry name" value="HD_GYP_dom"/>
</dbReference>
<reference evidence="2" key="1">
    <citation type="journal article" date="2021" name="PeerJ">
        <title>Extensive microbial diversity within the chicken gut microbiome revealed by metagenomics and culture.</title>
        <authorList>
            <person name="Gilroy R."/>
            <person name="Ravi A."/>
            <person name="Getino M."/>
            <person name="Pursley I."/>
            <person name="Horton D.L."/>
            <person name="Alikhan N.F."/>
            <person name="Baker D."/>
            <person name="Gharbi K."/>
            <person name="Hall N."/>
            <person name="Watson M."/>
            <person name="Adriaenssens E.M."/>
            <person name="Foster-Nyarko E."/>
            <person name="Jarju S."/>
            <person name="Secka A."/>
            <person name="Antonio M."/>
            <person name="Oren A."/>
            <person name="Chaudhuri R.R."/>
            <person name="La Ragione R."/>
            <person name="Hildebrand F."/>
            <person name="Pallen M.J."/>
        </authorList>
    </citation>
    <scope>NUCLEOTIDE SEQUENCE</scope>
    <source>
        <strain evidence="2">ChiW4-1371</strain>
    </source>
</reference>
<sequence length="405" mass="44996">MASLKRIGVWDIQLGMVIVKCDKAGVPFNEYGRPLSNLGYIHSLHDYGVEHVYIWSEDDTPDEKQVETKQAEPPKAIEYKVAKDDDVNAILLSSATELVHMLKENFTESMAGLKMGKAIDAPAVIDVVSDIIFMSNDNPEVFTKIALGEGMSKDEFTHGLNVCINAVSLGQAVGIKGKELHDLGLAGLLHDIGKVRIPEQILNKKANLTEYEMAALKRHPEFAGQVLQRYNNINEDVINIIYQHHECCDGSGYPSGINAQYILKPSKVLAIAEAYNTMLTYSPEFPRAFNNTDAIKKIYAEAGKKYQADIVKTFVSIMGVYPVGTAVTLNNGAIGIVCEVNKFDYGKPKILMLSKDNPDKIELVNLKTHPTIKITKEINNAELNINPFEIFNNFLQDRISHQVTK</sequence>
<evidence type="ECO:0000259" key="1">
    <source>
        <dbReference type="PROSITE" id="PS51832"/>
    </source>
</evidence>
<dbReference type="PANTHER" id="PTHR43155:SF2">
    <property type="entry name" value="CYCLIC DI-GMP PHOSPHODIESTERASE PA4108"/>
    <property type="match status" value="1"/>
</dbReference>
<dbReference type="Gene3D" id="1.10.3210.10">
    <property type="entry name" value="Hypothetical protein af1432"/>
    <property type="match status" value="1"/>
</dbReference>
<evidence type="ECO:0000313" key="2">
    <source>
        <dbReference type="EMBL" id="HIZ89451.1"/>
    </source>
</evidence>
<evidence type="ECO:0000313" key="3">
    <source>
        <dbReference type="Proteomes" id="UP000824176"/>
    </source>
</evidence>
<dbReference type="Proteomes" id="UP000824176">
    <property type="component" value="Unassembled WGS sequence"/>
</dbReference>
<dbReference type="Pfam" id="PF13487">
    <property type="entry name" value="HD_5"/>
    <property type="match status" value="1"/>
</dbReference>
<dbReference type="PANTHER" id="PTHR43155">
    <property type="entry name" value="CYCLIC DI-GMP PHOSPHODIESTERASE PA4108-RELATED"/>
    <property type="match status" value="1"/>
</dbReference>
<organism evidence="2 3">
    <name type="scientific">Candidatus Mucispirillum faecigallinarum</name>
    <dbReference type="NCBI Taxonomy" id="2838699"/>
    <lineage>
        <taxon>Bacteria</taxon>
        <taxon>Pseudomonadati</taxon>
        <taxon>Deferribacterota</taxon>
        <taxon>Deferribacteres</taxon>
        <taxon>Deferribacterales</taxon>
        <taxon>Mucispirillaceae</taxon>
        <taxon>Mucispirillum</taxon>
    </lineage>
</organism>
<name>A0A9D2KBT7_9BACT</name>
<dbReference type="CDD" id="cd00077">
    <property type="entry name" value="HDc"/>
    <property type="match status" value="1"/>
</dbReference>
<dbReference type="InterPro" id="IPR021812">
    <property type="entry name" value="DUF3391"/>
</dbReference>
<dbReference type="InterPro" id="IPR003607">
    <property type="entry name" value="HD/PDEase_dom"/>
</dbReference>